<dbReference type="GO" id="GO:0003677">
    <property type="term" value="F:DNA binding"/>
    <property type="evidence" value="ECO:0007669"/>
    <property type="project" value="UniProtKB-KW"/>
</dbReference>
<evidence type="ECO:0000259" key="5">
    <source>
        <dbReference type="PROSITE" id="PS50110"/>
    </source>
</evidence>
<dbReference type="Gene3D" id="3.40.50.2300">
    <property type="match status" value="1"/>
</dbReference>
<dbReference type="InterPro" id="IPR011006">
    <property type="entry name" value="CheY-like_superfamily"/>
</dbReference>
<keyword evidence="4" id="KW-0597">Phosphoprotein</keyword>
<dbReference type="AlphaFoldDB" id="A0A7Y6I3K8"/>
<dbReference type="PANTHER" id="PTHR43214">
    <property type="entry name" value="TWO-COMPONENT RESPONSE REGULATOR"/>
    <property type="match status" value="1"/>
</dbReference>
<reference evidence="6 7" key="1">
    <citation type="submission" date="2020-06" db="EMBL/GenBank/DDBJ databases">
        <title>Nonomuraea sp. SMC257, a novel actinomycete isolated from soil.</title>
        <authorList>
            <person name="Chanama M."/>
        </authorList>
    </citation>
    <scope>NUCLEOTIDE SEQUENCE [LARGE SCALE GENOMIC DNA]</scope>
    <source>
        <strain evidence="6 7">SMC257</strain>
    </source>
</reference>
<dbReference type="InterPro" id="IPR058245">
    <property type="entry name" value="NreC/VraR/RcsB-like_REC"/>
</dbReference>
<sequence>MRIVVVEATPSLREALVRLFAERGIEVVGTAAGHQEGLREVGRARPDVVVIDVSLPPDHTDEGLGTARAIRSRHPAVGLLVLSSRAEAGYVHRLVGLDPPGSAGYVLKERLGDPDDLVAILRRVHAGEIVIDPHIRWSGGPR</sequence>
<dbReference type="InterPro" id="IPR001789">
    <property type="entry name" value="Sig_transdc_resp-reg_receiver"/>
</dbReference>
<evidence type="ECO:0000313" key="7">
    <source>
        <dbReference type="Proteomes" id="UP000586042"/>
    </source>
</evidence>
<dbReference type="SMART" id="SM00448">
    <property type="entry name" value="REC"/>
    <property type="match status" value="1"/>
</dbReference>
<evidence type="ECO:0000256" key="2">
    <source>
        <dbReference type="ARBA" id="ARBA00023125"/>
    </source>
</evidence>
<dbReference type="CDD" id="cd17535">
    <property type="entry name" value="REC_NarL-like"/>
    <property type="match status" value="1"/>
</dbReference>
<dbReference type="RefSeq" id="WP_175588475.1">
    <property type="nucleotide sequence ID" value="NZ_JABWGN010000002.1"/>
</dbReference>
<gene>
    <name evidence="6" type="ORF">HTZ77_06460</name>
</gene>
<keyword evidence="1" id="KW-0805">Transcription regulation</keyword>
<comment type="caution">
    <text evidence="6">The sequence shown here is derived from an EMBL/GenBank/DDBJ whole genome shotgun (WGS) entry which is preliminary data.</text>
</comment>
<dbReference type="PANTHER" id="PTHR43214:SF24">
    <property type="entry name" value="TRANSCRIPTIONAL REGULATORY PROTEIN NARL-RELATED"/>
    <property type="match status" value="1"/>
</dbReference>
<dbReference type="Pfam" id="PF00072">
    <property type="entry name" value="Response_reg"/>
    <property type="match status" value="1"/>
</dbReference>
<proteinExistence type="predicted"/>
<dbReference type="EMBL" id="JABWGN010000002">
    <property type="protein sequence ID" value="NUW31062.1"/>
    <property type="molecule type" value="Genomic_DNA"/>
</dbReference>
<protein>
    <submittedName>
        <fullName evidence="6">Response regulator transcription factor</fullName>
    </submittedName>
</protein>
<dbReference type="Proteomes" id="UP000586042">
    <property type="component" value="Unassembled WGS sequence"/>
</dbReference>
<organism evidence="6 7">
    <name type="scientific">Nonomuraea montanisoli</name>
    <dbReference type="NCBI Taxonomy" id="2741721"/>
    <lineage>
        <taxon>Bacteria</taxon>
        <taxon>Bacillati</taxon>
        <taxon>Actinomycetota</taxon>
        <taxon>Actinomycetes</taxon>
        <taxon>Streptosporangiales</taxon>
        <taxon>Streptosporangiaceae</taxon>
        <taxon>Nonomuraea</taxon>
    </lineage>
</organism>
<evidence type="ECO:0000313" key="6">
    <source>
        <dbReference type="EMBL" id="NUW31062.1"/>
    </source>
</evidence>
<keyword evidence="2" id="KW-0238">DNA-binding</keyword>
<dbReference type="GO" id="GO:0000160">
    <property type="term" value="P:phosphorelay signal transduction system"/>
    <property type="evidence" value="ECO:0007669"/>
    <property type="project" value="InterPro"/>
</dbReference>
<accession>A0A7Y6I3K8</accession>
<feature type="domain" description="Response regulatory" evidence="5">
    <location>
        <begin position="2"/>
        <end position="123"/>
    </location>
</feature>
<dbReference type="PROSITE" id="PS50110">
    <property type="entry name" value="RESPONSE_REGULATORY"/>
    <property type="match status" value="1"/>
</dbReference>
<evidence type="ECO:0000256" key="3">
    <source>
        <dbReference type="ARBA" id="ARBA00023163"/>
    </source>
</evidence>
<name>A0A7Y6I3K8_9ACTN</name>
<dbReference type="SUPFAM" id="SSF52172">
    <property type="entry name" value="CheY-like"/>
    <property type="match status" value="1"/>
</dbReference>
<evidence type="ECO:0000256" key="1">
    <source>
        <dbReference type="ARBA" id="ARBA00023015"/>
    </source>
</evidence>
<evidence type="ECO:0000256" key="4">
    <source>
        <dbReference type="PROSITE-ProRule" id="PRU00169"/>
    </source>
</evidence>
<feature type="modified residue" description="4-aspartylphosphate" evidence="4">
    <location>
        <position position="52"/>
    </location>
</feature>
<keyword evidence="7" id="KW-1185">Reference proteome</keyword>
<keyword evidence="3" id="KW-0804">Transcription</keyword>
<dbReference type="InterPro" id="IPR039420">
    <property type="entry name" value="WalR-like"/>
</dbReference>